<reference evidence="2" key="1">
    <citation type="submission" date="2017-08" db="EMBL/GenBank/DDBJ databases">
        <title>Microbulbifer marisrubri sp. nov., a halophilic alphaproteobacterium isolated from marine sediment of the Yellow Sea, China.</title>
        <authorList>
            <person name="Zhang G."/>
            <person name="Xiong Q."/>
        </authorList>
    </citation>
    <scope>NUCLEOTIDE SEQUENCE [LARGE SCALE GENOMIC DNA]</scope>
    <source>
        <strain evidence="2">WRN-8</strain>
    </source>
</reference>
<evidence type="ECO:0000256" key="1">
    <source>
        <dbReference type="SAM" id="SignalP"/>
    </source>
</evidence>
<feature type="chain" id="PRO_5045579734" description="Lipoprotein" evidence="1">
    <location>
        <begin position="36"/>
        <end position="235"/>
    </location>
</feature>
<evidence type="ECO:0000313" key="2">
    <source>
        <dbReference type="EMBL" id="PCO06128.1"/>
    </source>
</evidence>
<keyword evidence="1" id="KW-0732">Signal</keyword>
<organism evidence="2 3">
    <name type="scientific">Microbulbifer flavimaris</name>
    <dbReference type="NCBI Taxonomy" id="1781068"/>
    <lineage>
        <taxon>Bacteria</taxon>
        <taxon>Pseudomonadati</taxon>
        <taxon>Pseudomonadota</taxon>
        <taxon>Gammaproteobacteria</taxon>
        <taxon>Cellvibrionales</taxon>
        <taxon>Microbulbiferaceae</taxon>
        <taxon>Microbulbifer</taxon>
    </lineage>
</organism>
<comment type="caution">
    <text evidence="2">The sequence shown here is derived from an EMBL/GenBank/DDBJ whole genome shotgun (WGS) entry which is preliminary data.</text>
</comment>
<accession>A0ABX4I266</accession>
<evidence type="ECO:0008006" key="4">
    <source>
        <dbReference type="Google" id="ProtNLM"/>
    </source>
</evidence>
<dbReference type="Proteomes" id="UP000218427">
    <property type="component" value="Unassembled WGS sequence"/>
</dbReference>
<dbReference type="RefSeq" id="WP_067083874.1">
    <property type="nucleotide sequence ID" value="NZ_LRFG02000002.1"/>
</dbReference>
<evidence type="ECO:0000313" key="3">
    <source>
        <dbReference type="Proteomes" id="UP000218427"/>
    </source>
</evidence>
<gene>
    <name evidence="2" type="ORF">AWR36_009075</name>
</gene>
<proteinExistence type="predicted"/>
<dbReference type="InterPro" id="IPR038531">
    <property type="entry name" value="NeuraminylLac-bd_hemagglutn_sf"/>
</dbReference>
<keyword evidence="3" id="KW-1185">Reference proteome</keyword>
<dbReference type="Gene3D" id="3.30.160.180">
    <property type="entry name" value="Putative neuraminyllactose-binding hemagglutinin homolog like domain"/>
    <property type="match status" value="1"/>
</dbReference>
<name>A0ABX4I266_9GAMM</name>
<feature type="signal peptide" evidence="1">
    <location>
        <begin position="1"/>
        <end position="35"/>
    </location>
</feature>
<protein>
    <recommendedName>
        <fullName evidence="4">Lipoprotein</fullName>
    </recommendedName>
</protein>
<sequence>MEDSRSDRARSGPLRTLLAMLGSAALLLSSAQLSAQDGFFSDDGQTPSVTLTSSQIRLDVPTPVSGNDLALLLAQAGSGGLSQLKNEAAARFSAHLRQAMAERLREHLSDEDVPLVQQGGFLTLHTHFDAGISKQLTDLKNSDRHETERGTLLVSGEFRYWLSSVSGETLQEKRIDLGDLRLENRYRVRTNHRSGEIEDSTDEAIEDMLEEMADQLLDRIEDQLEADELRQIARL</sequence>
<dbReference type="EMBL" id="LRFG02000002">
    <property type="protein sequence ID" value="PCO06128.1"/>
    <property type="molecule type" value="Genomic_DNA"/>
</dbReference>